<dbReference type="PRINTS" id="PR00765">
    <property type="entry name" value="CRBOXYPTASEA"/>
</dbReference>
<keyword evidence="4" id="KW-0378">Hydrolase</keyword>
<dbReference type="PANTHER" id="PTHR11705">
    <property type="entry name" value="PROTEASE FAMILY M14 CARBOXYPEPTIDASE A,B"/>
    <property type="match status" value="1"/>
</dbReference>
<name>A0ABW8A9S5_9ACTN</name>
<feature type="region of interest" description="Disordered" evidence="8">
    <location>
        <begin position="828"/>
        <end position="847"/>
    </location>
</feature>
<dbReference type="Proteomes" id="UP001612928">
    <property type="component" value="Unassembled WGS sequence"/>
</dbReference>
<dbReference type="PANTHER" id="PTHR11705:SF143">
    <property type="entry name" value="SLL0236 PROTEIN"/>
    <property type="match status" value="1"/>
</dbReference>
<dbReference type="Pfam" id="PF00246">
    <property type="entry name" value="Peptidase_M14"/>
    <property type="match status" value="1"/>
</dbReference>
<feature type="signal peptide" evidence="9">
    <location>
        <begin position="1"/>
        <end position="26"/>
    </location>
</feature>
<dbReference type="InterPro" id="IPR033810">
    <property type="entry name" value="Carboxypeptidase_T"/>
</dbReference>
<comment type="similarity">
    <text evidence="2 7">Belongs to the peptidase M14 family.</text>
</comment>
<keyword evidence="5" id="KW-0862">Zinc</keyword>
<keyword evidence="6" id="KW-0482">Metalloprotease</keyword>
<evidence type="ECO:0000256" key="9">
    <source>
        <dbReference type="SAM" id="SignalP"/>
    </source>
</evidence>
<dbReference type="Pfam" id="PF20773">
    <property type="entry name" value="InhA-like_MAM"/>
    <property type="match status" value="2"/>
</dbReference>
<feature type="chain" id="PRO_5046716802" evidence="9">
    <location>
        <begin position="27"/>
        <end position="1008"/>
    </location>
</feature>
<evidence type="ECO:0000313" key="11">
    <source>
        <dbReference type="EMBL" id="MFI7443538.1"/>
    </source>
</evidence>
<evidence type="ECO:0000256" key="1">
    <source>
        <dbReference type="ARBA" id="ARBA00001947"/>
    </source>
</evidence>
<evidence type="ECO:0000256" key="6">
    <source>
        <dbReference type="ARBA" id="ARBA00023049"/>
    </source>
</evidence>
<evidence type="ECO:0000256" key="4">
    <source>
        <dbReference type="ARBA" id="ARBA00022801"/>
    </source>
</evidence>
<keyword evidence="9" id="KW-0732">Signal</keyword>
<dbReference type="CDD" id="cd03859">
    <property type="entry name" value="M14_CPT"/>
    <property type="match status" value="1"/>
</dbReference>
<organism evidence="11 12">
    <name type="scientific">Nonomuraea indica</name>
    <dbReference type="NCBI Taxonomy" id="1581193"/>
    <lineage>
        <taxon>Bacteria</taxon>
        <taxon>Bacillati</taxon>
        <taxon>Actinomycetota</taxon>
        <taxon>Actinomycetes</taxon>
        <taxon>Streptosporangiales</taxon>
        <taxon>Streptosporangiaceae</taxon>
        <taxon>Nonomuraea</taxon>
    </lineage>
</organism>
<gene>
    <name evidence="11" type="ORF">ACIBP5_26510</name>
</gene>
<proteinExistence type="inferred from homology"/>
<keyword evidence="11" id="KW-0121">Carboxypeptidase</keyword>
<protein>
    <submittedName>
        <fullName evidence="11">M14 family zinc carboxypeptidase</fullName>
    </submittedName>
</protein>
<evidence type="ECO:0000256" key="2">
    <source>
        <dbReference type="ARBA" id="ARBA00005988"/>
    </source>
</evidence>
<dbReference type="GO" id="GO:0004180">
    <property type="term" value="F:carboxypeptidase activity"/>
    <property type="evidence" value="ECO:0007669"/>
    <property type="project" value="UniProtKB-KW"/>
</dbReference>
<comment type="cofactor">
    <cofactor evidence="1">
        <name>Zn(2+)</name>
        <dbReference type="ChEBI" id="CHEBI:29105"/>
    </cofactor>
</comment>
<accession>A0ABW8A9S5</accession>
<evidence type="ECO:0000256" key="7">
    <source>
        <dbReference type="PROSITE-ProRule" id="PRU01379"/>
    </source>
</evidence>
<comment type="caution">
    <text evidence="11">The sequence shown here is derived from an EMBL/GenBank/DDBJ whole genome shotgun (WGS) entry which is preliminary data.</text>
</comment>
<keyword evidence="12" id="KW-1185">Reference proteome</keyword>
<dbReference type="InterPro" id="IPR000834">
    <property type="entry name" value="Peptidase_M14"/>
</dbReference>
<keyword evidence="3" id="KW-0645">Protease</keyword>
<evidence type="ECO:0000256" key="5">
    <source>
        <dbReference type="ARBA" id="ARBA00022833"/>
    </source>
</evidence>
<evidence type="ECO:0000259" key="10">
    <source>
        <dbReference type="PROSITE" id="PS52035"/>
    </source>
</evidence>
<reference evidence="11 12" key="1">
    <citation type="submission" date="2024-10" db="EMBL/GenBank/DDBJ databases">
        <title>The Natural Products Discovery Center: Release of the First 8490 Sequenced Strains for Exploring Actinobacteria Biosynthetic Diversity.</title>
        <authorList>
            <person name="Kalkreuter E."/>
            <person name="Kautsar S.A."/>
            <person name="Yang D."/>
            <person name="Bader C.D."/>
            <person name="Teijaro C.N."/>
            <person name="Fluegel L."/>
            <person name="Davis C.M."/>
            <person name="Simpson J.R."/>
            <person name="Lauterbach L."/>
            <person name="Steele A.D."/>
            <person name="Gui C."/>
            <person name="Meng S."/>
            <person name="Li G."/>
            <person name="Viehrig K."/>
            <person name="Ye F."/>
            <person name="Su P."/>
            <person name="Kiefer A.F."/>
            <person name="Nichols A."/>
            <person name="Cepeda A.J."/>
            <person name="Yan W."/>
            <person name="Fan B."/>
            <person name="Jiang Y."/>
            <person name="Adhikari A."/>
            <person name="Zheng C.-J."/>
            <person name="Schuster L."/>
            <person name="Cowan T.M."/>
            <person name="Smanski M.J."/>
            <person name="Chevrette M.G."/>
            <person name="De Carvalho L.P.S."/>
            <person name="Shen B."/>
        </authorList>
    </citation>
    <scope>NUCLEOTIDE SEQUENCE [LARGE SCALE GENOMIC DNA]</scope>
    <source>
        <strain evidence="11 12">NPDC049503</strain>
    </source>
</reference>
<evidence type="ECO:0000256" key="8">
    <source>
        <dbReference type="SAM" id="MobiDB-lite"/>
    </source>
</evidence>
<feature type="region of interest" description="Disordered" evidence="8">
    <location>
        <begin position="936"/>
        <end position="957"/>
    </location>
</feature>
<dbReference type="PROSITE" id="PS52035">
    <property type="entry name" value="PEPTIDASE_M14"/>
    <property type="match status" value="1"/>
</dbReference>
<dbReference type="SMART" id="SM00631">
    <property type="entry name" value="Zn_pept"/>
    <property type="match status" value="1"/>
</dbReference>
<feature type="compositionally biased region" description="Polar residues" evidence="8">
    <location>
        <begin position="272"/>
        <end position="281"/>
    </location>
</feature>
<feature type="region of interest" description="Disordered" evidence="8">
    <location>
        <begin position="247"/>
        <end position="291"/>
    </location>
</feature>
<dbReference type="EMBL" id="JBITMB010000006">
    <property type="protein sequence ID" value="MFI7443538.1"/>
    <property type="molecule type" value="Genomic_DNA"/>
</dbReference>
<dbReference type="SUPFAM" id="SSF53187">
    <property type="entry name" value="Zn-dependent exopeptidases"/>
    <property type="match status" value="1"/>
</dbReference>
<dbReference type="RefSeq" id="WP_397023712.1">
    <property type="nucleotide sequence ID" value="NZ_JBITMB010000006.1"/>
</dbReference>
<sequence length="1008" mass="109036">MSRTSALALAVVLGLGTSLVAVEAQAVTDPPAPADRIELYELDASPGTAHTLREKGYDVVQQEVRSGKEHVELTAVGAELEGLRKLGLRPEPVRNTRGQTQLEAARTQAAGGYTVWKSYSEPGGIADQLKAIAAANKDVVKLQSIGKSLKGQDILAVKVSTLARALPDGIKPATLFSATQHAREWIATEVDMRLLKHVVANKASLRDLLTRTELWFVPVANPDGYDFTFTEGNRLWRKNLRDNNGDGKITTGDGVDPNRNFPTNFHYDEEGSSSIPSSETYRGTGPASEPETRAMDGLLRRVGFEMQLNYHSYGPLLLYPVGVQIATETADNPIYEALSGTDDRPAVPGFDPDLGAELYTTNGDTNDQAHYAYGTLSWTPELNEGCDGCGFVFPDDEALVQAEFEKNLPFALDVARSAADPVEPVSHLGNRTPDFVLDPFEVSHGRDQVVQVNAKRKLGPVLLHYQVNGGRTKVARTGEWKGGERYGKGYNRYYHWMRGTITGTGPGDSVKVWFTASGRRSADFTYKVADDIGGKVLVLAAEDVTGISPVQGGTEAKYAAEYVRALDEAGYTSDVYDMDKMGRKAPHPLGVLSHYKAVVWETGDDIIPRSTGQVGGTVAKAGVDTELAVRDYLNEGGKLLHAGKYASFAQNANGAYYYQPDQPARPECTEPADPPCIPVFNDFQQYYLGAYVHFDDAGTDHGTGQPFALKGVGGRFDGFAGTLAPSHTNSFVATSAILPPQRFPRFAASAPVKWVRPGGPFDPHTGSWDVYSGIADVSWKRLTKTVDLTGRSGGDLSFWTSYDTEAEWDFLAVEARTAGQDDWTMLPDANGHTSQETGSSCGPPSGGAGWRVIHPFTQRYQGPACEPTGTSGAWHAASGNSAGWQQWKIDLTPYAGKRVELSISYISDWSTQGAGVFLDDFTLTLDGATAEQTSFESDLGGWTVSGPPEGTSPSINNWSRTDQVFEEGGGVTTEDTVYLGFGVESLTTQAMRTDVVLRSMRHLIGDPR</sequence>
<comment type="caution">
    <text evidence="7">Lacks conserved residue(s) required for the propagation of feature annotation.</text>
</comment>
<dbReference type="Gene3D" id="3.40.630.10">
    <property type="entry name" value="Zn peptidases"/>
    <property type="match status" value="1"/>
</dbReference>
<evidence type="ECO:0000313" key="12">
    <source>
        <dbReference type="Proteomes" id="UP001612928"/>
    </source>
</evidence>
<feature type="domain" description="Peptidase M14" evidence="10">
    <location>
        <begin position="117"/>
        <end position="418"/>
    </location>
</feature>
<evidence type="ECO:0000256" key="3">
    <source>
        <dbReference type="ARBA" id="ARBA00022670"/>
    </source>
</evidence>